<dbReference type="AlphaFoldDB" id="A0A8T3A7F8"/>
<keyword evidence="3" id="KW-1185">Reference proteome</keyword>
<organism evidence="2 3">
    <name type="scientific">Dendrobium nobile</name>
    <name type="common">Orchid</name>
    <dbReference type="NCBI Taxonomy" id="94219"/>
    <lineage>
        <taxon>Eukaryota</taxon>
        <taxon>Viridiplantae</taxon>
        <taxon>Streptophyta</taxon>
        <taxon>Embryophyta</taxon>
        <taxon>Tracheophyta</taxon>
        <taxon>Spermatophyta</taxon>
        <taxon>Magnoliopsida</taxon>
        <taxon>Liliopsida</taxon>
        <taxon>Asparagales</taxon>
        <taxon>Orchidaceae</taxon>
        <taxon>Epidendroideae</taxon>
        <taxon>Malaxideae</taxon>
        <taxon>Dendrobiinae</taxon>
        <taxon>Dendrobium</taxon>
    </lineage>
</organism>
<dbReference type="PANTHER" id="PTHR37248:SF1">
    <property type="entry name" value="TRANSLATION INITIATION FACTOR"/>
    <property type="match status" value="1"/>
</dbReference>
<protein>
    <submittedName>
        <fullName evidence="2">Uncharacterized protein</fullName>
    </submittedName>
</protein>
<feature type="compositionally biased region" description="Basic and acidic residues" evidence="1">
    <location>
        <begin position="10"/>
        <end position="27"/>
    </location>
</feature>
<feature type="compositionally biased region" description="Polar residues" evidence="1">
    <location>
        <begin position="171"/>
        <end position="181"/>
    </location>
</feature>
<dbReference type="Proteomes" id="UP000829196">
    <property type="component" value="Unassembled WGS sequence"/>
</dbReference>
<name>A0A8T3A7F8_DENNO</name>
<feature type="region of interest" description="Disordered" evidence="1">
    <location>
        <begin position="171"/>
        <end position="191"/>
    </location>
</feature>
<feature type="region of interest" description="Disordered" evidence="1">
    <location>
        <begin position="1"/>
        <end position="27"/>
    </location>
</feature>
<dbReference type="EMBL" id="JAGYWB010000018">
    <property type="protein sequence ID" value="KAI0491914.1"/>
    <property type="molecule type" value="Genomic_DNA"/>
</dbReference>
<dbReference type="PANTHER" id="PTHR37248">
    <property type="entry name" value="TRANSLATION INITIATION FACTOR"/>
    <property type="match status" value="1"/>
</dbReference>
<sequence length="232" mass="25564">MPRGRKKKKVGAEPPRKPVVASRDDGDAAHNFHDRQIAFNHREVERRIAAIQAIQAAEVHNMLARLRMLRSYLSKEQLQTPALKFFQENLPNLSVVRNEEDKVFELRENEKIFGRNGRASVVSAVGGSLFSMESVKQSFLNADGLQIPDFVLDGALDTQMSQMLGVGQAFQTPGGPSNRSSFIAPPTPRTSRLPKQGEMLLSVHGSPLGVYKEDHLEAIHESGDDSHGDASG</sequence>
<reference evidence="2" key="1">
    <citation type="journal article" date="2022" name="Front. Genet.">
        <title>Chromosome-Scale Assembly of the Dendrobium nobile Genome Provides Insights Into the Molecular Mechanism of the Biosynthesis of the Medicinal Active Ingredient of Dendrobium.</title>
        <authorList>
            <person name="Xu Q."/>
            <person name="Niu S.-C."/>
            <person name="Li K.-L."/>
            <person name="Zheng P.-J."/>
            <person name="Zhang X.-J."/>
            <person name="Jia Y."/>
            <person name="Liu Y."/>
            <person name="Niu Y.-X."/>
            <person name="Yu L.-H."/>
            <person name="Chen D.-F."/>
            <person name="Zhang G.-Q."/>
        </authorList>
    </citation>
    <scope>NUCLEOTIDE SEQUENCE</scope>
    <source>
        <tissue evidence="2">Leaf</tissue>
    </source>
</reference>
<evidence type="ECO:0000313" key="2">
    <source>
        <dbReference type="EMBL" id="KAI0491914.1"/>
    </source>
</evidence>
<comment type="caution">
    <text evidence="2">The sequence shown here is derived from an EMBL/GenBank/DDBJ whole genome shotgun (WGS) entry which is preliminary data.</text>
</comment>
<dbReference type="OrthoDB" id="1920481at2759"/>
<accession>A0A8T3A7F8</accession>
<gene>
    <name evidence="2" type="ORF">KFK09_026176</name>
</gene>
<evidence type="ECO:0000256" key="1">
    <source>
        <dbReference type="SAM" id="MobiDB-lite"/>
    </source>
</evidence>
<evidence type="ECO:0000313" key="3">
    <source>
        <dbReference type="Proteomes" id="UP000829196"/>
    </source>
</evidence>
<proteinExistence type="predicted"/>